<dbReference type="AlphaFoldDB" id="A0C3T1"/>
<dbReference type="GO" id="GO:0005524">
    <property type="term" value="F:ATP binding"/>
    <property type="evidence" value="ECO:0007669"/>
    <property type="project" value="UniProtKB-KW"/>
</dbReference>
<dbReference type="GeneID" id="5018629"/>
<dbReference type="PROSITE" id="PS00108">
    <property type="entry name" value="PROTEIN_KINASE_ST"/>
    <property type="match status" value="1"/>
</dbReference>
<dbReference type="InterPro" id="IPR000719">
    <property type="entry name" value="Prot_kinase_dom"/>
</dbReference>
<dbReference type="Gene3D" id="1.10.510.10">
    <property type="entry name" value="Transferase(Phosphotransferase) domain 1"/>
    <property type="match status" value="1"/>
</dbReference>
<evidence type="ECO:0000259" key="3">
    <source>
        <dbReference type="PROSITE" id="PS50011"/>
    </source>
</evidence>
<dbReference type="Pfam" id="PF00069">
    <property type="entry name" value="Pkinase"/>
    <property type="match status" value="1"/>
</dbReference>
<organism evidence="4 5">
    <name type="scientific">Paramecium tetraurelia</name>
    <dbReference type="NCBI Taxonomy" id="5888"/>
    <lineage>
        <taxon>Eukaryota</taxon>
        <taxon>Sar</taxon>
        <taxon>Alveolata</taxon>
        <taxon>Ciliophora</taxon>
        <taxon>Intramacronucleata</taxon>
        <taxon>Oligohymenophorea</taxon>
        <taxon>Peniculida</taxon>
        <taxon>Parameciidae</taxon>
        <taxon>Paramecium</taxon>
    </lineage>
</organism>
<feature type="domain" description="Protein kinase" evidence="3">
    <location>
        <begin position="19"/>
        <end position="173"/>
    </location>
</feature>
<dbReference type="STRING" id="5888.A0C3T1"/>
<dbReference type="PROSITE" id="PS50011">
    <property type="entry name" value="PROTEIN_KINASE_DOM"/>
    <property type="match status" value="1"/>
</dbReference>
<evidence type="ECO:0000313" key="5">
    <source>
        <dbReference type="Proteomes" id="UP000000600"/>
    </source>
</evidence>
<keyword evidence="5" id="KW-1185">Reference proteome</keyword>
<dbReference type="HOGENOM" id="CLU_1550504_0_0_1"/>
<proteinExistence type="predicted"/>
<dbReference type="RefSeq" id="XP_001432845.1">
    <property type="nucleotide sequence ID" value="XM_001432808.1"/>
</dbReference>
<dbReference type="SMART" id="SM00220">
    <property type="entry name" value="S_TKc"/>
    <property type="match status" value="1"/>
</dbReference>
<keyword evidence="2" id="KW-0067">ATP-binding</keyword>
<dbReference type="GO" id="GO:0005737">
    <property type="term" value="C:cytoplasm"/>
    <property type="evidence" value="ECO:0000318"/>
    <property type="project" value="GO_Central"/>
</dbReference>
<dbReference type="InParanoid" id="A0C3T1"/>
<dbReference type="KEGG" id="ptm:GSPATT00034927001"/>
<dbReference type="Proteomes" id="UP000000600">
    <property type="component" value="Unassembled WGS sequence"/>
</dbReference>
<evidence type="ECO:0000313" key="4">
    <source>
        <dbReference type="EMBL" id="CAK65448.1"/>
    </source>
</evidence>
<evidence type="ECO:0000256" key="1">
    <source>
        <dbReference type="ARBA" id="ARBA00022741"/>
    </source>
</evidence>
<keyword evidence="1" id="KW-0547">Nucleotide-binding</keyword>
<dbReference type="eggNOG" id="KOG0586">
    <property type="taxonomic scope" value="Eukaryota"/>
</dbReference>
<dbReference type="InterPro" id="IPR008271">
    <property type="entry name" value="Ser/Thr_kinase_AS"/>
</dbReference>
<accession>A0C3T1</accession>
<dbReference type="PANTHER" id="PTHR24346:SF30">
    <property type="entry name" value="MATERNAL EMBRYONIC LEUCINE ZIPPER KINASE"/>
    <property type="match status" value="1"/>
</dbReference>
<evidence type="ECO:0000256" key="2">
    <source>
        <dbReference type="ARBA" id="ARBA00022840"/>
    </source>
</evidence>
<dbReference type="PANTHER" id="PTHR24346">
    <property type="entry name" value="MAP/MICROTUBULE AFFINITY-REGULATING KINASE"/>
    <property type="match status" value="1"/>
</dbReference>
<dbReference type="GO" id="GO:0004674">
    <property type="term" value="F:protein serine/threonine kinase activity"/>
    <property type="evidence" value="ECO:0000318"/>
    <property type="project" value="GO_Central"/>
</dbReference>
<dbReference type="SUPFAM" id="SSF56112">
    <property type="entry name" value="Protein kinase-like (PK-like)"/>
    <property type="match status" value="1"/>
</dbReference>
<protein>
    <recommendedName>
        <fullName evidence="3">Protein kinase domain-containing protein</fullName>
    </recommendedName>
</protein>
<gene>
    <name evidence="4" type="ORF">GSPATT00034927001</name>
</gene>
<reference evidence="4 5" key="1">
    <citation type="journal article" date="2006" name="Nature">
        <title>Global trends of whole-genome duplications revealed by the ciliate Paramecium tetraurelia.</title>
        <authorList>
            <consortium name="Genoscope"/>
            <person name="Aury J.-M."/>
            <person name="Jaillon O."/>
            <person name="Duret L."/>
            <person name="Noel B."/>
            <person name="Jubin C."/>
            <person name="Porcel B.M."/>
            <person name="Segurens B."/>
            <person name="Daubin V."/>
            <person name="Anthouard V."/>
            <person name="Aiach N."/>
            <person name="Arnaiz O."/>
            <person name="Billaut A."/>
            <person name="Beisson J."/>
            <person name="Blanc I."/>
            <person name="Bouhouche K."/>
            <person name="Camara F."/>
            <person name="Duharcourt S."/>
            <person name="Guigo R."/>
            <person name="Gogendeau D."/>
            <person name="Katinka M."/>
            <person name="Keller A.-M."/>
            <person name="Kissmehl R."/>
            <person name="Klotz C."/>
            <person name="Koll F."/>
            <person name="Le Moue A."/>
            <person name="Lepere C."/>
            <person name="Malinsky S."/>
            <person name="Nowacki M."/>
            <person name="Nowak J.K."/>
            <person name="Plattner H."/>
            <person name="Poulain J."/>
            <person name="Ruiz F."/>
            <person name="Serrano V."/>
            <person name="Zagulski M."/>
            <person name="Dessen P."/>
            <person name="Betermier M."/>
            <person name="Weissenbach J."/>
            <person name="Scarpelli C."/>
            <person name="Schachter V."/>
            <person name="Sperling L."/>
            <person name="Meyer E."/>
            <person name="Cohen J."/>
            <person name="Wincker P."/>
        </authorList>
    </citation>
    <scope>NUCLEOTIDE SEQUENCE [LARGE SCALE GENOMIC DNA]</scope>
    <source>
        <strain evidence="4 5">Stock d4-2</strain>
    </source>
</reference>
<dbReference type="EMBL" id="CT868039">
    <property type="protein sequence ID" value="CAK65448.1"/>
    <property type="molecule type" value="Genomic_DNA"/>
</dbReference>
<dbReference type="GO" id="GO:0035556">
    <property type="term" value="P:intracellular signal transduction"/>
    <property type="evidence" value="ECO:0000318"/>
    <property type="project" value="GO_Central"/>
</dbReference>
<dbReference type="OrthoDB" id="336747at2759"/>
<dbReference type="InterPro" id="IPR011009">
    <property type="entry name" value="Kinase-like_dom_sf"/>
</dbReference>
<sequence>MKILNQILSEVKVQAIIFGYIINKIGERGQGIVLLGRHKVTKELTAFKIINQQSWSGWEMDGVPQEQLIMKAFDPKNIVKLHQSYVTQNQIEIEMIMEYLKGGLLLNYANLYVIIAKLPEGDAKLHSKQIVDAIAYCHENNIAHYDLKLENIMLNISFFQRNSFQYLKLDLNY</sequence>
<name>A0C3T1_PARTE</name>